<keyword evidence="4" id="KW-0274">FAD</keyword>
<keyword evidence="5" id="KW-0560">Oxidoreductase</keyword>
<evidence type="ECO:0000256" key="4">
    <source>
        <dbReference type="ARBA" id="ARBA00022827"/>
    </source>
</evidence>
<dbReference type="Pfam" id="PF01494">
    <property type="entry name" value="FAD_binding_3"/>
    <property type="match status" value="2"/>
</dbReference>
<proteinExistence type="inferred from homology"/>
<evidence type="ECO:0000313" key="8">
    <source>
        <dbReference type="EMBL" id="EXA32067.1"/>
    </source>
</evidence>
<evidence type="ECO:0000256" key="5">
    <source>
        <dbReference type="ARBA" id="ARBA00023002"/>
    </source>
</evidence>
<feature type="domain" description="FAD-binding" evidence="7">
    <location>
        <begin position="35"/>
        <end position="70"/>
    </location>
</feature>
<reference evidence="8" key="2">
    <citation type="submission" date="2012-05" db="EMBL/GenBank/DDBJ databases">
        <title>Annotation of the Genome Sequence of Fusarium oxysporum HDV247.</title>
        <authorList>
            <consortium name="The Broad Institute Genomics Platform"/>
            <person name="Ma L.-J."/>
            <person name="Corby-Kistler H."/>
            <person name="Broz K."/>
            <person name="Gale L.R."/>
            <person name="Jonkers W."/>
            <person name="O'Donnell K."/>
            <person name="Ploetz R."/>
            <person name="Steinberg C."/>
            <person name="Schwartz D.C."/>
            <person name="VanEtten H."/>
            <person name="Zhou S."/>
            <person name="Young S.K."/>
            <person name="Zeng Q."/>
            <person name="Gargeya S."/>
            <person name="Fitzgerald M."/>
            <person name="Abouelleil A."/>
            <person name="Alvarado L."/>
            <person name="Chapman S.B."/>
            <person name="Gainer-Dewar J."/>
            <person name="Goldberg J."/>
            <person name="Griggs A."/>
            <person name="Gujja S."/>
            <person name="Hansen M."/>
            <person name="Howarth C."/>
            <person name="Imamovic A."/>
            <person name="Ireland A."/>
            <person name="Larimer J."/>
            <person name="McCowan C."/>
            <person name="Murphy C."/>
            <person name="Pearson M."/>
            <person name="Poon T.W."/>
            <person name="Priest M."/>
            <person name="Roberts A."/>
            <person name="Saif S."/>
            <person name="Shea T."/>
            <person name="Sykes S."/>
            <person name="Wortman J."/>
            <person name="Nusbaum C."/>
            <person name="Birren B."/>
        </authorList>
    </citation>
    <scope>NUCLEOTIDE SEQUENCE</scope>
    <source>
        <strain evidence="8">HDV247</strain>
    </source>
</reference>
<dbReference type="Proteomes" id="UP000030751">
    <property type="component" value="Unassembled WGS sequence"/>
</dbReference>
<dbReference type="SUPFAM" id="SSF51905">
    <property type="entry name" value="FAD/NAD(P)-binding domain"/>
    <property type="match status" value="1"/>
</dbReference>
<evidence type="ECO:0000256" key="1">
    <source>
        <dbReference type="ARBA" id="ARBA00001974"/>
    </source>
</evidence>
<dbReference type="EMBL" id="JH651001">
    <property type="protein sequence ID" value="EXA32067.1"/>
    <property type="molecule type" value="Genomic_DNA"/>
</dbReference>
<dbReference type="InterPro" id="IPR036188">
    <property type="entry name" value="FAD/NAD-bd_sf"/>
</dbReference>
<organism evidence="8">
    <name type="scientific">Fusarium oxysporum f. sp. pisi HDV247</name>
    <dbReference type="NCBI Taxonomy" id="1080344"/>
    <lineage>
        <taxon>Eukaryota</taxon>
        <taxon>Fungi</taxon>
        <taxon>Dikarya</taxon>
        <taxon>Ascomycota</taxon>
        <taxon>Pezizomycotina</taxon>
        <taxon>Sordariomycetes</taxon>
        <taxon>Hypocreomycetidae</taxon>
        <taxon>Hypocreales</taxon>
        <taxon>Nectriaceae</taxon>
        <taxon>Fusarium</taxon>
        <taxon>Fusarium oxysporum species complex</taxon>
    </lineage>
</organism>
<name>W9NQ00_FUSOX</name>
<dbReference type="PANTHER" id="PTHR13789">
    <property type="entry name" value="MONOOXYGENASE"/>
    <property type="match status" value="1"/>
</dbReference>
<dbReference type="OrthoDB" id="16820at2759"/>
<dbReference type="PRINTS" id="PR00420">
    <property type="entry name" value="RNGMNOXGNASE"/>
</dbReference>
<keyword evidence="6" id="KW-0503">Monooxygenase</keyword>
<evidence type="ECO:0000256" key="6">
    <source>
        <dbReference type="ARBA" id="ARBA00023033"/>
    </source>
</evidence>
<dbReference type="Gene3D" id="3.50.50.60">
    <property type="entry name" value="FAD/NAD(P)-binding domain"/>
    <property type="match status" value="1"/>
</dbReference>
<dbReference type="HOGENOM" id="CLU_009665_19_1_1"/>
<gene>
    <name evidence="8" type="ORF">FOVG_16643</name>
</gene>
<comment type="cofactor">
    <cofactor evidence="1">
        <name>FAD</name>
        <dbReference type="ChEBI" id="CHEBI:57692"/>
    </cofactor>
</comment>
<evidence type="ECO:0000256" key="3">
    <source>
        <dbReference type="ARBA" id="ARBA00022630"/>
    </source>
</evidence>
<keyword evidence="3" id="KW-0285">Flavoprotein</keyword>
<reference evidence="8" key="1">
    <citation type="submission" date="2011-10" db="EMBL/GenBank/DDBJ databases">
        <title>The Genome Sequence of Fusarium oxysporum HDV247.</title>
        <authorList>
            <consortium name="The Broad Institute Genome Sequencing Platform"/>
            <person name="Ma L.-J."/>
            <person name="Gale L.R."/>
            <person name="Schwartz D.C."/>
            <person name="Zhou S."/>
            <person name="Corby-Kistler H."/>
            <person name="Young S.K."/>
            <person name="Zeng Q."/>
            <person name="Gargeya S."/>
            <person name="Fitzgerald M."/>
            <person name="Haas B."/>
            <person name="Abouelleil A."/>
            <person name="Alvarado L."/>
            <person name="Arachchi H.M."/>
            <person name="Berlin A."/>
            <person name="Brown A."/>
            <person name="Chapman S.B."/>
            <person name="Chen Z."/>
            <person name="Dunbar C."/>
            <person name="Freedman E."/>
            <person name="Gearin G."/>
            <person name="Goldberg J."/>
            <person name="Griggs A."/>
            <person name="Gujja S."/>
            <person name="Heiman D."/>
            <person name="Howarth C."/>
            <person name="Larson L."/>
            <person name="Lui A."/>
            <person name="MacDonald P.J.P."/>
            <person name="Montmayeur A."/>
            <person name="Murphy C."/>
            <person name="Neiman D."/>
            <person name="Pearson M."/>
            <person name="Priest M."/>
            <person name="Roberts A."/>
            <person name="Saif S."/>
            <person name="Shea T."/>
            <person name="Shenoy N."/>
            <person name="Sisk P."/>
            <person name="Stolte C."/>
            <person name="Sykes S."/>
            <person name="Wortman J."/>
            <person name="Nusbaum C."/>
            <person name="Birren B."/>
        </authorList>
    </citation>
    <scope>NUCLEOTIDE SEQUENCE [LARGE SCALE GENOMIC DNA]</scope>
    <source>
        <strain evidence="8">HDV247</strain>
    </source>
</reference>
<dbReference type="InterPro" id="IPR002938">
    <property type="entry name" value="FAD-bd"/>
</dbReference>
<protein>
    <recommendedName>
        <fullName evidence="7">FAD-binding domain-containing protein</fullName>
    </recommendedName>
</protein>
<evidence type="ECO:0000256" key="2">
    <source>
        <dbReference type="ARBA" id="ARBA00007992"/>
    </source>
</evidence>
<comment type="similarity">
    <text evidence="2">Belongs to the paxM FAD-dependent monooxygenase family.</text>
</comment>
<feature type="domain" description="FAD-binding" evidence="7">
    <location>
        <begin position="140"/>
        <end position="376"/>
    </location>
</feature>
<accession>W9NQ00</accession>
<sequence length="502" mass="55250">MVTSSNSHAVPDAPPVTHKTVVVDGVLRYPSTGLKVLVVGGGPGGYLTALECWRKGIDVEVLEKNSSNSPVGDIFFLNPSGLASLKYYPKLLDEYQRCSWDVVVNICKLGGGSIIPTFDFEWNRPDVPQHAAWPLRVRTMVARAPFTSMLYDQCVRFGIKVTFGVNVLSYSENTAEGTASIIVDDGRQFTADIVVAADGLGTKSTKIVLGRSMRATPTGFSIARVLYSLDQVQDSPLLDQLRRLKRPELRVASGVDFHFALGLANDAALVSITSLDNGTADESWAQGITPEEALSRVPDVSEVDPLIIELIRKIPSENPFVSWKLCWRNPQERWTSPGGLVVQVGDSAHTFIPTSLMGAATALEDAQSLAECLRLAGKKEAALGTKIHELLRHRRVTILQRSGFANRDESHQGGMEVVLENAMENDPFRMGKWVWTHNAESYATEKFSQARAYLEAGATFEHTNIPPGFQWEPGWTMEGQVEKEKKGIKYGNLKLNGDWSIY</sequence>
<dbReference type="AlphaFoldDB" id="W9NQ00"/>
<dbReference type="GO" id="GO:0071949">
    <property type="term" value="F:FAD binding"/>
    <property type="evidence" value="ECO:0007669"/>
    <property type="project" value="InterPro"/>
</dbReference>
<evidence type="ECO:0000259" key="7">
    <source>
        <dbReference type="Pfam" id="PF01494"/>
    </source>
</evidence>
<dbReference type="GO" id="GO:0004497">
    <property type="term" value="F:monooxygenase activity"/>
    <property type="evidence" value="ECO:0007669"/>
    <property type="project" value="UniProtKB-KW"/>
</dbReference>
<dbReference type="InterPro" id="IPR050493">
    <property type="entry name" value="FAD-dep_Monooxygenase_BioMet"/>
</dbReference>
<dbReference type="PANTHER" id="PTHR13789:SF315">
    <property type="entry name" value="FAD-DEPENDENT MONOOXYGENASE MDPD"/>
    <property type="match status" value="1"/>
</dbReference>